<dbReference type="AlphaFoldDB" id="A0A1M4YNR4"/>
<evidence type="ECO:0000256" key="1">
    <source>
        <dbReference type="ARBA" id="ARBA00001275"/>
    </source>
</evidence>
<evidence type="ECO:0000256" key="5">
    <source>
        <dbReference type="ARBA" id="ARBA00022533"/>
    </source>
</evidence>
<keyword evidence="6" id="KW-0328">Glycosyltransferase</keyword>
<evidence type="ECO:0000256" key="9">
    <source>
        <dbReference type="ARBA" id="ARBA00023277"/>
    </source>
</evidence>
<dbReference type="Pfam" id="PF11897">
    <property type="entry name" value="DUF3417"/>
    <property type="match status" value="1"/>
</dbReference>
<dbReference type="GO" id="GO:0005975">
    <property type="term" value="P:carbohydrate metabolic process"/>
    <property type="evidence" value="ECO:0007669"/>
    <property type="project" value="InterPro"/>
</dbReference>
<dbReference type="Pfam" id="PF00343">
    <property type="entry name" value="Phosphorylase"/>
    <property type="match status" value="1"/>
</dbReference>
<accession>A0A1M4YNR4</accession>
<keyword evidence="8 11" id="KW-0663">Pyridoxal phosphate</keyword>
<dbReference type="OrthoDB" id="9760804at2"/>
<dbReference type="Gene3D" id="3.40.50.2000">
    <property type="entry name" value="Glycogen Phosphorylase B"/>
    <property type="match status" value="3"/>
</dbReference>
<evidence type="ECO:0000259" key="12">
    <source>
        <dbReference type="Pfam" id="PF11897"/>
    </source>
</evidence>
<comment type="catalytic activity">
    <reaction evidence="1">
        <text>[(1-&gt;4)-alpha-D-glucosyl](n) + phosphate = [(1-&gt;4)-alpha-D-glucosyl](n-1) + alpha-D-glucose 1-phosphate</text>
        <dbReference type="Rhea" id="RHEA:41732"/>
        <dbReference type="Rhea" id="RHEA-COMP:9584"/>
        <dbReference type="Rhea" id="RHEA-COMP:9586"/>
        <dbReference type="ChEBI" id="CHEBI:15444"/>
        <dbReference type="ChEBI" id="CHEBI:43474"/>
        <dbReference type="ChEBI" id="CHEBI:58601"/>
        <dbReference type="EC" id="2.4.1.1"/>
    </reaction>
</comment>
<proteinExistence type="inferred from homology"/>
<dbReference type="PANTHER" id="PTHR42655:SF1">
    <property type="entry name" value="GLYCOGEN PHOSPHORYLASE"/>
    <property type="match status" value="1"/>
</dbReference>
<dbReference type="InterPro" id="IPR052182">
    <property type="entry name" value="Glycogen/Maltodextrin_Phosph"/>
</dbReference>
<dbReference type="SUPFAM" id="SSF53756">
    <property type="entry name" value="UDP-Glycosyltransferase/glycogen phosphorylase"/>
    <property type="match status" value="1"/>
</dbReference>
<dbReference type="EMBL" id="FQUM01000003">
    <property type="protein sequence ID" value="SHF07420.1"/>
    <property type="molecule type" value="Genomic_DNA"/>
</dbReference>
<dbReference type="RefSeq" id="WP_073000561.1">
    <property type="nucleotide sequence ID" value="NZ_FQUM01000003.1"/>
</dbReference>
<evidence type="ECO:0000256" key="11">
    <source>
        <dbReference type="PIRSR" id="PIRSR000460-1"/>
    </source>
</evidence>
<evidence type="ECO:0000256" key="8">
    <source>
        <dbReference type="ARBA" id="ARBA00022898"/>
    </source>
</evidence>
<comment type="function">
    <text evidence="10">Phosphorylase is an important allosteric enzyme in carbohydrate metabolism. Enzymes from different sources differ in their regulatory mechanisms and in their natural substrates. However, all known phosphorylases share catalytic and structural properties.</text>
</comment>
<dbReference type="PROSITE" id="PS00102">
    <property type="entry name" value="PHOSPHORYLASE"/>
    <property type="match status" value="1"/>
</dbReference>
<dbReference type="NCBIfam" id="TIGR02094">
    <property type="entry name" value="more_P_ylases"/>
    <property type="match status" value="1"/>
</dbReference>
<sequence length="858" mass="99825">MKTDDKKNINWPENGQPNWKKIIVESHLPETLEPLRELSKNLWWVWNSRAIELFKYVEPKLWEEFDNNPVLLLEEVSYKRFQELNNDQHFMTEMHQVYDQFKNYMDERKNLGSPQVAYFSMEYGLHDSLKIYSGGLGMLAGDYLKEASDMKVNLTAVGLLYRYGYFKQVLNLHGEQMANYEFQDFSKIPVQPALDENGEWIKVQVDLPGRKLTACVWQVNVGSVKLYLLDADNPANQEQDRSVTHHLYGGDNENRLKQEILLGIGGIRALNKLGYNSEIFHCNEGHAAFIGLERLSNYMEKYQLNFFEAKEVVRASTVFTTHTPVPAGHDSFHENMFKYYMDPVPKRLGLSWEDFVRLGKANVHEDHFNMSYLASNLSQGINGVSKLHGDVSKTVLKSLYEGYLEEELEIGYVTNGVHYSTWTAKEWKAIHNEYFGEEFPRNQLDFDVWSRIYKAPEEQIWNLRNTLRKKLINYIKARFSDNWVKRNENPKLITEVIGKLNPNALTIGFARRFATYKRGYLLFRNLERLSKIVNNPERPVQFIFAGKAHPADKAGQDLIKYIVDISKRPEFRGKILFIQNYDINLAKMLLQGVDVWLNTPTRPLEASGTSGMKGVMNGTLHFSVLDGWWVEGYRKDSGWALPAERTYEVQDFQDELDAETIYNILEEEIIHTFYDRNKEGVSVEWVDTIKNTIAQVAPHFTTGRMMQDYHTRYYLPQLERTNNIKNENFKWAKELAAWKQKVSSVWNEIEVLNINVAEGVNNMMTVGREYPINVEVNLKGLSGNDIGLELIVVENGVEEKPQIVERLDFNVKSCENSICQYILNYSPVHPGSFNYGLRLYPKNEGLPHRQDFKYVKWL</sequence>
<comment type="cofactor">
    <cofactor evidence="2">
        <name>pyridoxal 5'-phosphate</name>
        <dbReference type="ChEBI" id="CHEBI:597326"/>
    </cofactor>
</comment>
<name>A0A1M4YNR4_9BACT</name>
<dbReference type="EC" id="2.4.1.1" evidence="4"/>
<evidence type="ECO:0000313" key="13">
    <source>
        <dbReference type="EMBL" id="SHF07420.1"/>
    </source>
</evidence>
<dbReference type="STRING" id="1484053.SAMN05444274_103414"/>
<evidence type="ECO:0000256" key="7">
    <source>
        <dbReference type="ARBA" id="ARBA00022679"/>
    </source>
</evidence>
<evidence type="ECO:0000256" key="6">
    <source>
        <dbReference type="ARBA" id="ARBA00022676"/>
    </source>
</evidence>
<keyword evidence="5" id="KW-0021">Allosteric enzyme</keyword>
<dbReference type="Proteomes" id="UP000184164">
    <property type="component" value="Unassembled WGS sequence"/>
</dbReference>
<evidence type="ECO:0000256" key="4">
    <source>
        <dbReference type="ARBA" id="ARBA00012591"/>
    </source>
</evidence>
<keyword evidence="14" id="KW-1185">Reference proteome</keyword>
<evidence type="ECO:0000256" key="10">
    <source>
        <dbReference type="ARBA" id="ARBA00025174"/>
    </source>
</evidence>
<evidence type="ECO:0000256" key="3">
    <source>
        <dbReference type="ARBA" id="ARBA00006047"/>
    </source>
</evidence>
<dbReference type="InterPro" id="IPR035090">
    <property type="entry name" value="Pyridoxal_P_attach_site"/>
</dbReference>
<dbReference type="GO" id="GO:0030170">
    <property type="term" value="F:pyridoxal phosphate binding"/>
    <property type="evidence" value="ECO:0007669"/>
    <property type="project" value="InterPro"/>
</dbReference>
<evidence type="ECO:0000256" key="2">
    <source>
        <dbReference type="ARBA" id="ARBA00001933"/>
    </source>
</evidence>
<keyword evidence="7" id="KW-0808">Transferase</keyword>
<dbReference type="PANTHER" id="PTHR42655">
    <property type="entry name" value="GLYCOGEN PHOSPHORYLASE"/>
    <property type="match status" value="1"/>
</dbReference>
<protein>
    <recommendedName>
        <fullName evidence="4">glycogen phosphorylase</fullName>
        <ecNumber evidence="4">2.4.1.1</ecNumber>
    </recommendedName>
</protein>
<keyword evidence="9" id="KW-0119">Carbohydrate metabolism</keyword>
<dbReference type="InterPro" id="IPR011834">
    <property type="entry name" value="Agluc_phsphrylas"/>
</dbReference>
<reference evidence="13 14" key="1">
    <citation type="submission" date="2016-11" db="EMBL/GenBank/DDBJ databases">
        <authorList>
            <person name="Jaros S."/>
            <person name="Januszkiewicz K."/>
            <person name="Wedrychowicz H."/>
        </authorList>
    </citation>
    <scope>NUCLEOTIDE SEQUENCE [LARGE SCALE GENOMIC DNA]</scope>
    <source>
        <strain evidence="13 14">DSM 26910</strain>
    </source>
</reference>
<dbReference type="PIRSF" id="PIRSF000460">
    <property type="entry name" value="Pprylas_GlgP"/>
    <property type="match status" value="1"/>
</dbReference>
<organism evidence="13 14">
    <name type="scientific">Mariniphaga anaerophila</name>
    <dbReference type="NCBI Taxonomy" id="1484053"/>
    <lineage>
        <taxon>Bacteria</taxon>
        <taxon>Pseudomonadati</taxon>
        <taxon>Bacteroidota</taxon>
        <taxon>Bacteroidia</taxon>
        <taxon>Marinilabiliales</taxon>
        <taxon>Prolixibacteraceae</taxon>
        <taxon>Mariniphaga</taxon>
    </lineage>
</organism>
<feature type="modified residue" description="N6-(pyridoxal phosphate)lysine" evidence="11">
    <location>
        <position position="613"/>
    </location>
</feature>
<dbReference type="InterPro" id="IPR000811">
    <property type="entry name" value="Glyco_trans_35"/>
</dbReference>
<dbReference type="GO" id="GO:0008184">
    <property type="term" value="F:glycogen phosphorylase activity"/>
    <property type="evidence" value="ECO:0007669"/>
    <property type="project" value="InterPro"/>
</dbReference>
<comment type="similarity">
    <text evidence="3">Belongs to the glycogen phosphorylase family.</text>
</comment>
<dbReference type="InterPro" id="IPR024517">
    <property type="entry name" value="Glycogen_phosphorylase_DUF3417"/>
</dbReference>
<evidence type="ECO:0000313" key="14">
    <source>
        <dbReference type="Proteomes" id="UP000184164"/>
    </source>
</evidence>
<feature type="domain" description="DUF3417" evidence="12">
    <location>
        <begin position="28"/>
        <end position="129"/>
    </location>
</feature>
<gene>
    <name evidence="13" type="ORF">SAMN05444274_103414</name>
</gene>